<gene>
    <name evidence="2" type="ORF">GMI68_07365</name>
    <name evidence="3" type="ORF">J7S26_03425</name>
</gene>
<keyword evidence="4" id="KW-1185">Reference proteome</keyword>
<dbReference type="Proteomes" id="UP000671910">
    <property type="component" value="Chromosome"/>
</dbReference>
<protein>
    <submittedName>
        <fullName evidence="2">DUF448 domain-containing protein</fullName>
    </submittedName>
    <submittedName>
        <fullName evidence="3">YlxR family protein</fullName>
    </submittedName>
</protein>
<name>A0A9E6MS43_9ACTN</name>
<evidence type="ECO:0000313" key="2">
    <source>
        <dbReference type="EMBL" id="NHM14581.1"/>
    </source>
</evidence>
<reference evidence="2 4" key="1">
    <citation type="submission" date="2019-11" db="EMBL/GenBank/DDBJ databases">
        <title>Eggerthellaceae novel genus isolated from the rectal contents of marmort.</title>
        <authorList>
            <person name="Zhang G."/>
        </authorList>
    </citation>
    <scope>NUCLEOTIDE SEQUENCE [LARGE SCALE GENOMIC DNA]</scope>
    <source>
        <strain evidence="4">zg-886</strain>
        <strain evidence="2">Zg-886</strain>
    </source>
</reference>
<accession>A0A9E6MS43</accession>
<feature type="domain" description="YlxR" evidence="1">
    <location>
        <begin position="4"/>
        <end position="74"/>
    </location>
</feature>
<sequence>MRERRCIGCGKTVGKACLVRIVRRPDGMAAFDPTGRAPGRGAYVCSQACLAEAVKKNKLARALKVTLGSDEMERIAVDVASALAVREGKGVV</sequence>
<dbReference type="Gene3D" id="3.30.1230.10">
    <property type="entry name" value="YlxR-like"/>
    <property type="match status" value="1"/>
</dbReference>
<organism evidence="3 5">
    <name type="scientific">Xiamenia xianingshaonis</name>
    <dbReference type="NCBI Taxonomy" id="2682776"/>
    <lineage>
        <taxon>Bacteria</taxon>
        <taxon>Bacillati</taxon>
        <taxon>Actinomycetota</taxon>
        <taxon>Coriobacteriia</taxon>
        <taxon>Eggerthellales</taxon>
        <taxon>Eggerthellaceae</taxon>
        <taxon>Xiamenia</taxon>
    </lineage>
</organism>
<dbReference type="AlphaFoldDB" id="A0A9E6MS43"/>
<evidence type="ECO:0000313" key="3">
    <source>
        <dbReference type="EMBL" id="QTU84972.1"/>
    </source>
</evidence>
<proteinExistence type="predicted"/>
<evidence type="ECO:0000313" key="4">
    <source>
        <dbReference type="Proteomes" id="UP000636394"/>
    </source>
</evidence>
<dbReference type="RefSeq" id="WP_165057475.1">
    <property type="nucleotide sequence ID" value="NZ_CP072829.1"/>
</dbReference>
<dbReference type="PANTHER" id="PTHR34215">
    <property type="entry name" value="BLL0784 PROTEIN"/>
    <property type="match status" value="1"/>
</dbReference>
<dbReference type="EMBL" id="WPCR01000008">
    <property type="protein sequence ID" value="NHM14581.1"/>
    <property type="molecule type" value="Genomic_DNA"/>
</dbReference>
<evidence type="ECO:0000259" key="1">
    <source>
        <dbReference type="Pfam" id="PF04296"/>
    </source>
</evidence>
<dbReference type="Pfam" id="PF04296">
    <property type="entry name" value="YlxR"/>
    <property type="match status" value="1"/>
</dbReference>
<dbReference type="EMBL" id="CP072829">
    <property type="protein sequence ID" value="QTU84972.1"/>
    <property type="molecule type" value="Genomic_DNA"/>
</dbReference>
<reference evidence="3" key="2">
    <citation type="submission" date="2021-04" db="EMBL/GenBank/DDBJ databases">
        <title>Novel species in family Eggerthellaceae.</title>
        <authorList>
            <person name="Zhang G."/>
        </authorList>
    </citation>
    <scope>NUCLEOTIDE SEQUENCE</scope>
    <source>
        <strain evidence="3">Zg-886</strain>
    </source>
</reference>
<dbReference type="SUPFAM" id="SSF64376">
    <property type="entry name" value="YlxR-like"/>
    <property type="match status" value="1"/>
</dbReference>
<evidence type="ECO:0000313" key="5">
    <source>
        <dbReference type="Proteomes" id="UP000671910"/>
    </source>
</evidence>
<dbReference type="PANTHER" id="PTHR34215:SF1">
    <property type="entry name" value="YLXR DOMAIN-CONTAINING PROTEIN"/>
    <property type="match status" value="1"/>
</dbReference>
<dbReference type="InterPro" id="IPR035931">
    <property type="entry name" value="YlxR-like_sf"/>
</dbReference>
<dbReference type="NCBIfam" id="NF047356">
    <property type="entry name" value="RNA_bind_RnpM"/>
    <property type="match status" value="1"/>
</dbReference>
<dbReference type="Proteomes" id="UP000636394">
    <property type="component" value="Unassembled WGS sequence"/>
</dbReference>
<dbReference type="InterPro" id="IPR037465">
    <property type="entry name" value="YlxR"/>
</dbReference>
<dbReference type="InterPro" id="IPR007393">
    <property type="entry name" value="YlxR_dom"/>
</dbReference>
<dbReference type="KEGG" id="ebz:J7S26_03425"/>